<feature type="non-terminal residue" evidence="2">
    <location>
        <position position="88"/>
    </location>
</feature>
<reference evidence="2" key="1">
    <citation type="submission" date="2020-02" db="EMBL/GenBank/DDBJ databases">
        <authorList>
            <person name="Meier V. D."/>
        </authorList>
    </citation>
    <scope>NUCLEOTIDE SEQUENCE</scope>
    <source>
        <strain evidence="2">AVDCRST_MAG27</strain>
    </source>
</reference>
<dbReference type="AlphaFoldDB" id="A0A6J4J8A5"/>
<evidence type="ECO:0000256" key="1">
    <source>
        <dbReference type="SAM" id="MobiDB-lite"/>
    </source>
</evidence>
<name>A0A6J4J8A5_9PROT</name>
<evidence type="ECO:0000313" key="2">
    <source>
        <dbReference type="EMBL" id="CAA9270685.1"/>
    </source>
</evidence>
<proteinExistence type="predicted"/>
<feature type="compositionally biased region" description="Basic and acidic residues" evidence="1">
    <location>
        <begin position="1"/>
        <end position="10"/>
    </location>
</feature>
<sequence length="88" mass="8842">GSREPPDRLVRPFHPPPPGPARGLARGIRGRPGAGLEPPGPAGGHRPALAPHPPCAGERLAGSRRPGPHRPPPPGGAPGGDAPSRRGL</sequence>
<organism evidence="2">
    <name type="scientific">uncultured Craurococcus sp</name>
    <dbReference type="NCBI Taxonomy" id="1135998"/>
    <lineage>
        <taxon>Bacteria</taxon>
        <taxon>Pseudomonadati</taxon>
        <taxon>Pseudomonadota</taxon>
        <taxon>Alphaproteobacteria</taxon>
        <taxon>Acetobacterales</taxon>
        <taxon>Acetobacteraceae</taxon>
        <taxon>Craurococcus</taxon>
        <taxon>environmental samples</taxon>
    </lineage>
</organism>
<protein>
    <submittedName>
        <fullName evidence="2">Uncharacterized protein</fullName>
    </submittedName>
</protein>
<dbReference type="EMBL" id="CADCTD010000143">
    <property type="protein sequence ID" value="CAA9270685.1"/>
    <property type="molecule type" value="Genomic_DNA"/>
</dbReference>
<accession>A0A6J4J8A5</accession>
<feature type="non-terminal residue" evidence="2">
    <location>
        <position position="1"/>
    </location>
</feature>
<feature type="region of interest" description="Disordered" evidence="1">
    <location>
        <begin position="1"/>
        <end position="88"/>
    </location>
</feature>
<gene>
    <name evidence="2" type="ORF">AVDCRST_MAG27-3096</name>
</gene>